<dbReference type="Pfam" id="PF00651">
    <property type="entry name" value="BTB"/>
    <property type="match status" value="1"/>
</dbReference>
<dbReference type="InterPro" id="IPR000210">
    <property type="entry name" value="BTB/POZ_dom"/>
</dbReference>
<proteinExistence type="inferred from homology"/>
<name>A0A3G4ZX19_9VIRU</name>
<dbReference type="Gene3D" id="3.30.710.10">
    <property type="entry name" value="Potassium Channel Kv1.1, Chain A"/>
    <property type="match status" value="1"/>
</dbReference>
<gene>
    <name evidence="3" type="ORF">Faunusvirus14_2</name>
</gene>
<accession>A0A3G4ZX19</accession>
<organism evidence="3">
    <name type="scientific">Faunusvirus sp</name>
    <dbReference type="NCBI Taxonomy" id="2487766"/>
    <lineage>
        <taxon>Viruses</taxon>
        <taxon>Varidnaviria</taxon>
        <taxon>Bamfordvirae</taxon>
        <taxon>Nucleocytoviricota</taxon>
        <taxon>Megaviricetes</taxon>
        <taxon>Imitervirales</taxon>
        <taxon>Mimiviridae</taxon>
    </lineage>
</organism>
<feature type="domain" description="BTB" evidence="2">
    <location>
        <begin position="49"/>
        <end position="137"/>
    </location>
</feature>
<dbReference type="EMBL" id="MK072145">
    <property type="protein sequence ID" value="AYV79435.1"/>
    <property type="molecule type" value="Genomic_DNA"/>
</dbReference>
<comment type="similarity">
    <text evidence="1">Belongs to the mimivirus BTB/WD family.</text>
</comment>
<sequence>MCDESVTIMMRKLFESNRGDVKLIIQHDERFRSSGTKVDHHKSENFILNVDSYIIRSQSSYIDKLLTMLAKDKKEYIIDLSEYNKNAVIILFRYIYCREPYILAHVSWDTLFQLLNITLKFQIDGYRTSITKDIIQNTTPDNAIDILLSYIKYNKRHSAEISIKCVNTIVDHIINTKIKDRTKTSFDINNIKLLPFDYRDEILKRIL</sequence>
<evidence type="ECO:0000313" key="3">
    <source>
        <dbReference type="EMBL" id="AYV79435.1"/>
    </source>
</evidence>
<evidence type="ECO:0000259" key="2">
    <source>
        <dbReference type="Pfam" id="PF00651"/>
    </source>
</evidence>
<protein>
    <recommendedName>
        <fullName evidence="2">BTB domain-containing protein</fullName>
    </recommendedName>
</protein>
<reference evidence="3" key="1">
    <citation type="submission" date="2018-10" db="EMBL/GenBank/DDBJ databases">
        <title>Hidden diversity of soil giant viruses.</title>
        <authorList>
            <person name="Schulz F."/>
            <person name="Alteio L."/>
            <person name="Goudeau D."/>
            <person name="Ryan E.M."/>
            <person name="Malmstrom R.R."/>
            <person name="Blanchard J."/>
            <person name="Woyke T."/>
        </authorList>
    </citation>
    <scope>NUCLEOTIDE SEQUENCE</scope>
    <source>
        <strain evidence="3">FNV1</strain>
    </source>
</reference>
<dbReference type="InterPro" id="IPR011333">
    <property type="entry name" value="SKP1/BTB/POZ_sf"/>
</dbReference>
<evidence type="ECO:0000256" key="1">
    <source>
        <dbReference type="ARBA" id="ARBA00006497"/>
    </source>
</evidence>